<gene>
    <name evidence="1" type="ORF">J2S76_004182</name>
</gene>
<dbReference type="RefSeq" id="WP_307063667.1">
    <property type="nucleotide sequence ID" value="NZ_JAUSUH010000012.1"/>
</dbReference>
<comment type="caution">
    <text evidence="1">The sequence shown here is derived from an EMBL/GenBank/DDBJ whole genome shotgun (WGS) entry which is preliminary data.</text>
</comment>
<name>A0ABU0DMP9_9HYPH</name>
<keyword evidence="2" id="KW-1185">Reference proteome</keyword>
<protein>
    <submittedName>
        <fullName evidence="1">Uncharacterized protein</fullName>
    </submittedName>
</protein>
<evidence type="ECO:0000313" key="2">
    <source>
        <dbReference type="Proteomes" id="UP001238467"/>
    </source>
</evidence>
<organism evidence="1 2">
    <name type="scientific">Ancylobacter vacuolatus</name>
    <dbReference type="NCBI Taxonomy" id="223389"/>
    <lineage>
        <taxon>Bacteria</taxon>
        <taxon>Pseudomonadati</taxon>
        <taxon>Pseudomonadota</taxon>
        <taxon>Alphaproteobacteria</taxon>
        <taxon>Hyphomicrobiales</taxon>
        <taxon>Xanthobacteraceae</taxon>
        <taxon>Ancylobacter</taxon>
    </lineage>
</organism>
<dbReference type="EMBL" id="JAUSUH010000012">
    <property type="protein sequence ID" value="MDQ0349731.1"/>
    <property type="molecule type" value="Genomic_DNA"/>
</dbReference>
<accession>A0ABU0DMP9</accession>
<reference evidence="1 2" key="1">
    <citation type="submission" date="2023-07" db="EMBL/GenBank/DDBJ databases">
        <title>Genomic Encyclopedia of Type Strains, Phase IV (KMG-IV): sequencing the most valuable type-strain genomes for metagenomic binning, comparative biology and taxonomic classification.</title>
        <authorList>
            <person name="Goeker M."/>
        </authorList>
    </citation>
    <scope>NUCLEOTIDE SEQUENCE [LARGE SCALE GENOMIC DNA]</scope>
    <source>
        <strain evidence="1 2">DSM 1277</strain>
    </source>
</reference>
<proteinExistence type="predicted"/>
<dbReference type="Proteomes" id="UP001238467">
    <property type="component" value="Unassembled WGS sequence"/>
</dbReference>
<sequence>MADTFANFSTGLTAPADDAFAITPADGADLAILPRALWIGGAGTVKVTMKGGGEVTFTHPGGAPLDIRARRVWSTGTTATGIIGLV</sequence>
<evidence type="ECO:0000313" key="1">
    <source>
        <dbReference type="EMBL" id="MDQ0349731.1"/>
    </source>
</evidence>